<evidence type="ECO:0000313" key="1">
    <source>
        <dbReference type="EMBL" id="VDP78531.1"/>
    </source>
</evidence>
<dbReference type="EMBL" id="UZAN01043509">
    <property type="protein sequence ID" value="VDP78531.1"/>
    <property type="molecule type" value="Genomic_DNA"/>
</dbReference>
<dbReference type="WBParaSite" id="ECPE_0000651101-mRNA-1">
    <property type="protein sequence ID" value="ECPE_0000651101-mRNA-1"/>
    <property type="gene ID" value="ECPE_0000651101"/>
</dbReference>
<protein>
    <submittedName>
        <fullName evidence="1 3">Uncharacterized protein</fullName>
    </submittedName>
</protein>
<gene>
    <name evidence="1" type="ORF">ECPE_LOCUS6498</name>
</gene>
<organism evidence="3">
    <name type="scientific">Echinostoma caproni</name>
    <dbReference type="NCBI Taxonomy" id="27848"/>
    <lineage>
        <taxon>Eukaryota</taxon>
        <taxon>Metazoa</taxon>
        <taxon>Spiralia</taxon>
        <taxon>Lophotrochozoa</taxon>
        <taxon>Platyhelminthes</taxon>
        <taxon>Trematoda</taxon>
        <taxon>Digenea</taxon>
        <taxon>Plagiorchiida</taxon>
        <taxon>Echinostomata</taxon>
        <taxon>Echinostomatoidea</taxon>
        <taxon>Echinostomatidae</taxon>
        <taxon>Echinostoma</taxon>
    </lineage>
</organism>
<evidence type="ECO:0000313" key="2">
    <source>
        <dbReference type="Proteomes" id="UP000272942"/>
    </source>
</evidence>
<evidence type="ECO:0000313" key="3">
    <source>
        <dbReference type="WBParaSite" id="ECPE_0000651101-mRNA-1"/>
    </source>
</evidence>
<reference evidence="3" key="1">
    <citation type="submission" date="2016-06" db="UniProtKB">
        <authorList>
            <consortium name="WormBaseParasite"/>
        </authorList>
    </citation>
    <scope>IDENTIFICATION</scope>
</reference>
<proteinExistence type="predicted"/>
<dbReference type="AlphaFoldDB" id="A0A183AHR3"/>
<keyword evidence="2" id="KW-1185">Reference proteome</keyword>
<reference evidence="1 2" key="2">
    <citation type="submission" date="2018-11" db="EMBL/GenBank/DDBJ databases">
        <authorList>
            <consortium name="Pathogen Informatics"/>
        </authorList>
    </citation>
    <scope>NUCLEOTIDE SEQUENCE [LARGE SCALE GENOMIC DNA]</scope>
    <source>
        <strain evidence="1 2">Egypt</strain>
    </source>
</reference>
<accession>A0A183AHR3</accession>
<dbReference type="Proteomes" id="UP000272942">
    <property type="component" value="Unassembled WGS sequence"/>
</dbReference>
<name>A0A183AHR3_9TREM</name>
<sequence length="95" mass="10266">MLSGFWTSPLANRHEVDVVRADRTGEGLSSMAVDGLVPIGDVRCMELGCKESEVAHERLFGTTGLRETEDGLDPDVPLFGPTCKEGGCIWFGLPE</sequence>